<dbReference type="GO" id="GO:0003677">
    <property type="term" value="F:DNA binding"/>
    <property type="evidence" value="ECO:0007669"/>
    <property type="project" value="InterPro"/>
</dbReference>
<protein>
    <recommendedName>
        <fullName evidence="5">Xylanolytic transcriptional activator regulatory domain-containing protein</fullName>
    </recommendedName>
</protein>
<evidence type="ECO:0000256" key="4">
    <source>
        <dbReference type="SAM" id="MobiDB-lite"/>
    </source>
</evidence>
<dbReference type="Pfam" id="PF04082">
    <property type="entry name" value="Fungal_trans"/>
    <property type="match status" value="1"/>
</dbReference>
<organism evidence="6 7">
    <name type="scientific">Fusarium avenaceum</name>
    <dbReference type="NCBI Taxonomy" id="40199"/>
    <lineage>
        <taxon>Eukaryota</taxon>
        <taxon>Fungi</taxon>
        <taxon>Dikarya</taxon>
        <taxon>Ascomycota</taxon>
        <taxon>Pezizomycotina</taxon>
        <taxon>Sordariomycetes</taxon>
        <taxon>Hypocreomycetidae</taxon>
        <taxon>Hypocreales</taxon>
        <taxon>Nectriaceae</taxon>
        <taxon>Fusarium</taxon>
        <taxon>Fusarium tricinctum species complex</taxon>
    </lineage>
</organism>
<gene>
    <name evidence="6" type="ORF">KAF25_002344</name>
</gene>
<dbReference type="PANTHER" id="PTHR47424">
    <property type="entry name" value="REGULATORY PROTEIN GAL4"/>
    <property type="match status" value="1"/>
</dbReference>
<dbReference type="AlphaFoldDB" id="A0A9P7H6A2"/>
<accession>A0A9P7H6A2</accession>
<keyword evidence="7" id="KW-1185">Reference proteome</keyword>
<dbReference type="InterPro" id="IPR007219">
    <property type="entry name" value="XnlR_reg_dom"/>
</dbReference>
<reference evidence="6" key="1">
    <citation type="submission" date="2021-04" db="EMBL/GenBank/DDBJ databases">
        <title>Draft genome of Fusarium avenaceum strain F156N33, isolated from an atmospheric sample in Virginia.</title>
        <authorList>
            <person name="Yang S."/>
            <person name="Vinatzer B.A."/>
            <person name="Coleman J."/>
        </authorList>
    </citation>
    <scope>NUCLEOTIDE SEQUENCE</scope>
    <source>
        <strain evidence="6">F156N33</strain>
    </source>
</reference>
<dbReference type="CDD" id="cd12148">
    <property type="entry name" value="fungal_TF_MHR"/>
    <property type="match status" value="1"/>
</dbReference>
<sequence length="889" mass="99166">MTQRSFVHHSDLVTTGFPMLWVGEDAPALQRREYMYAFLLWMRPGTTVGEVQEVEVECEDEVSAYDHLLRHQGLRRFLLGELNSQTSLLLALTHQPSTAESLSTEIPTESSSTPNTLVHHEEPENHDTEVPEARSAIALYLDRVADVSARLQCVEDENFDSITVAFLVTALDQPESAQRMYSFVREAELGMWYRLNEVSSKPLRELTSLGLLQEGDDLHGLNCAIVSVTEDDTSCRRLQFQHVYDQENISSRSMLAKGATGSTGQSPATLQTKTSISSENIVWPRFLNKLREAFSLDSIPGVEGQDIAAPQVPVDPSTRPSSSERVRLTNVVDSFPPQSVAEFLVNVCIKYGTDVFFYFDQTQISDELDKFYNDPSCQLRSDPSFVCLVLTIFALGSQLTSLERRGNPPTAPEGDPGQMFFQQASSLIPDILEDDSIRSIQACFILSVYLMPMNVVGTSYLYMSMALRKALSLGLHQNPDETLEERERESRGRLWWSIYSSERCTAIKLNRPRSVLSTSIEVPLPAPLQDLDRGQKFNNILLQIAYARLITIMDMAVDPESTAADDGINERVTSLEDNLKEWKNSLPEGFSLDAIPPSDSRYRAVFHLYLNYYYTRIIMGKVSLIRIVRMTLRYHLGQDAQPWIIDDSTEKLARSCKRASKKLLYLFEGLDETSGMTRSAFPYFQACSIATIVTLIAGILERGFGYQRRVDLGLGFLRGMAAGNPTAEMGVKLVESLQSISDEASRKLSLSRQPFGQPHNEELLSSSKYNDWTEWLANQGQPQADDDVFMQSAAAVQPFVSSMMPSSSLMESEPATSLANDGGLSLRALGMLDSLMTRPAVQHHLPVLQSDLPNFSHHPTDNDDDQAILTSLTGLDVLEFAALSSGAVE</sequence>
<feature type="region of interest" description="Disordered" evidence="4">
    <location>
        <begin position="100"/>
        <end position="130"/>
    </location>
</feature>
<comment type="caution">
    <text evidence="6">The sequence shown here is derived from an EMBL/GenBank/DDBJ whole genome shotgun (WGS) entry which is preliminary data.</text>
</comment>
<feature type="domain" description="Xylanolytic transcriptional activator regulatory" evidence="5">
    <location>
        <begin position="459"/>
        <end position="531"/>
    </location>
</feature>
<evidence type="ECO:0000256" key="3">
    <source>
        <dbReference type="ARBA" id="ARBA00023242"/>
    </source>
</evidence>
<keyword evidence="1" id="KW-0805">Transcription regulation</keyword>
<name>A0A9P7H6A2_9HYPO</name>
<dbReference type="PANTHER" id="PTHR47424:SF6">
    <property type="entry name" value="PROLINE UTILIZATION TRANS-ACTIVATOR"/>
    <property type="match status" value="1"/>
</dbReference>
<evidence type="ECO:0000259" key="5">
    <source>
        <dbReference type="SMART" id="SM00906"/>
    </source>
</evidence>
<dbReference type="GO" id="GO:0006351">
    <property type="term" value="P:DNA-templated transcription"/>
    <property type="evidence" value="ECO:0007669"/>
    <property type="project" value="InterPro"/>
</dbReference>
<dbReference type="EMBL" id="JAGPUO010000011">
    <property type="protein sequence ID" value="KAG5659785.1"/>
    <property type="molecule type" value="Genomic_DNA"/>
</dbReference>
<feature type="compositionally biased region" description="Low complexity" evidence="4">
    <location>
        <begin position="100"/>
        <end position="113"/>
    </location>
</feature>
<dbReference type="SMART" id="SM00906">
    <property type="entry name" value="Fungal_trans"/>
    <property type="match status" value="1"/>
</dbReference>
<evidence type="ECO:0000313" key="6">
    <source>
        <dbReference type="EMBL" id="KAG5659785.1"/>
    </source>
</evidence>
<evidence type="ECO:0000256" key="2">
    <source>
        <dbReference type="ARBA" id="ARBA00023163"/>
    </source>
</evidence>
<proteinExistence type="predicted"/>
<feature type="compositionally biased region" description="Basic and acidic residues" evidence="4">
    <location>
        <begin position="118"/>
        <end position="130"/>
    </location>
</feature>
<dbReference type="GO" id="GO:0008270">
    <property type="term" value="F:zinc ion binding"/>
    <property type="evidence" value="ECO:0007669"/>
    <property type="project" value="InterPro"/>
</dbReference>
<evidence type="ECO:0000313" key="7">
    <source>
        <dbReference type="Proteomes" id="UP000782241"/>
    </source>
</evidence>
<dbReference type="Proteomes" id="UP000782241">
    <property type="component" value="Unassembled WGS sequence"/>
</dbReference>
<evidence type="ECO:0000256" key="1">
    <source>
        <dbReference type="ARBA" id="ARBA00023015"/>
    </source>
</evidence>
<keyword evidence="3" id="KW-0539">Nucleus</keyword>
<dbReference type="InterPro" id="IPR051127">
    <property type="entry name" value="Fungal_SecMet_Regulators"/>
</dbReference>
<keyword evidence="2" id="KW-0804">Transcription</keyword>